<evidence type="ECO:0000256" key="11">
    <source>
        <dbReference type="ARBA" id="ARBA00023237"/>
    </source>
</evidence>
<comment type="subcellular location">
    <subcellularLocation>
        <location evidence="1 12">Cell outer membrane</location>
        <topology evidence="1 12">Multi-pass membrane protein</topology>
    </subcellularLocation>
</comment>
<feature type="domain" description="TonB-dependent receptor-like beta-barrel" evidence="15">
    <location>
        <begin position="245"/>
        <end position="707"/>
    </location>
</feature>
<gene>
    <name evidence="17" type="ORF">SAMN06264868_1236</name>
</gene>
<evidence type="ECO:0000256" key="13">
    <source>
        <dbReference type="RuleBase" id="RU003357"/>
    </source>
</evidence>
<reference evidence="17" key="1">
    <citation type="submission" date="2017-05" db="EMBL/GenBank/DDBJ databases">
        <authorList>
            <person name="Varghese N."/>
            <person name="Submissions S."/>
        </authorList>
    </citation>
    <scope>NUCLEOTIDE SEQUENCE</scope>
    <source>
        <strain evidence="17">DSM 18763</strain>
    </source>
</reference>
<dbReference type="PANTHER" id="PTHR32552:SF89">
    <property type="entry name" value="CATECHOLATE SIDEROPHORE RECEPTOR FIU"/>
    <property type="match status" value="1"/>
</dbReference>
<evidence type="ECO:0000256" key="1">
    <source>
        <dbReference type="ARBA" id="ARBA00004571"/>
    </source>
</evidence>
<evidence type="ECO:0000256" key="3">
    <source>
        <dbReference type="ARBA" id="ARBA00022452"/>
    </source>
</evidence>
<evidence type="ECO:0000256" key="2">
    <source>
        <dbReference type="ARBA" id="ARBA00022448"/>
    </source>
</evidence>
<dbReference type="InterPro" id="IPR012910">
    <property type="entry name" value="Plug_dom"/>
</dbReference>
<evidence type="ECO:0000259" key="15">
    <source>
        <dbReference type="Pfam" id="PF00593"/>
    </source>
</evidence>
<proteinExistence type="inferred from homology"/>
<comment type="caution">
    <text evidence="17">The sequence shown here is derived from an EMBL/GenBank/DDBJ whole genome shotgun (WGS) entry which is preliminary data.</text>
</comment>
<evidence type="ECO:0000256" key="10">
    <source>
        <dbReference type="ARBA" id="ARBA00023136"/>
    </source>
</evidence>
<dbReference type="InterPro" id="IPR037066">
    <property type="entry name" value="Plug_dom_sf"/>
</dbReference>
<dbReference type="InterPro" id="IPR000531">
    <property type="entry name" value="Beta-barrel_TonB"/>
</dbReference>
<accession>A0AA45WPG4</accession>
<name>A0AA45WPG4_9AQUI</name>
<dbReference type="GO" id="GO:0009279">
    <property type="term" value="C:cell outer membrane"/>
    <property type="evidence" value="ECO:0007669"/>
    <property type="project" value="UniProtKB-SubCell"/>
</dbReference>
<feature type="region of interest" description="Disordered" evidence="14">
    <location>
        <begin position="32"/>
        <end position="54"/>
    </location>
</feature>
<keyword evidence="6" id="KW-0732">Signal</keyword>
<evidence type="ECO:0000256" key="9">
    <source>
        <dbReference type="ARBA" id="ARBA00023077"/>
    </source>
</evidence>
<dbReference type="SUPFAM" id="SSF56935">
    <property type="entry name" value="Porins"/>
    <property type="match status" value="1"/>
</dbReference>
<keyword evidence="10 12" id="KW-0472">Membrane</keyword>
<dbReference type="AlphaFoldDB" id="A0AA45WPG4"/>
<keyword evidence="4" id="KW-0410">Iron transport</keyword>
<dbReference type="Gene3D" id="2.170.130.10">
    <property type="entry name" value="TonB-dependent receptor, plug domain"/>
    <property type="match status" value="1"/>
</dbReference>
<keyword evidence="2 12" id="KW-0813">Transport</keyword>
<evidence type="ECO:0000313" key="17">
    <source>
        <dbReference type="EMBL" id="SMP21388.1"/>
    </source>
</evidence>
<keyword evidence="11 12" id="KW-0998">Cell outer membrane</keyword>
<dbReference type="InterPro" id="IPR039426">
    <property type="entry name" value="TonB-dep_rcpt-like"/>
</dbReference>
<keyword evidence="3 12" id="KW-1134">Transmembrane beta strand</keyword>
<dbReference type="Pfam" id="PF07715">
    <property type="entry name" value="Plug"/>
    <property type="match status" value="1"/>
</dbReference>
<dbReference type="EMBL" id="FXTX01000023">
    <property type="protein sequence ID" value="SMP21388.1"/>
    <property type="molecule type" value="Genomic_DNA"/>
</dbReference>
<organism evidence="17 18">
    <name type="scientific">Venenivibrio stagnispumantis</name>
    <dbReference type="NCBI Taxonomy" id="407998"/>
    <lineage>
        <taxon>Bacteria</taxon>
        <taxon>Pseudomonadati</taxon>
        <taxon>Aquificota</taxon>
        <taxon>Aquificia</taxon>
        <taxon>Aquificales</taxon>
        <taxon>Hydrogenothermaceae</taxon>
        <taxon>Venenivibrio</taxon>
    </lineage>
</organism>
<dbReference type="Gene3D" id="2.40.170.20">
    <property type="entry name" value="TonB-dependent receptor, beta-barrel domain"/>
    <property type="match status" value="1"/>
</dbReference>
<keyword evidence="18" id="KW-1185">Reference proteome</keyword>
<evidence type="ECO:0000256" key="7">
    <source>
        <dbReference type="ARBA" id="ARBA00023004"/>
    </source>
</evidence>
<keyword evidence="8" id="KW-0406">Ion transport</keyword>
<evidence type="ECO:0000256" key="4">
    <source>
        <dbReference type="ARBA" id="ARBA00022496"/>
    </source>
</evidence>
<dbReference type="InterPro" id="IPR036942">
    <property type="entry name" value="Beta-barrel_TonB_sf"/>
</dbReference>
<evidence type="ECO:0000256" key="5">
    <source>
        <dbReference type="ARBA" id="ARBA00022692"/>
    </source>
</evidence>
<evidence type="ECO:0000256" key="12">
    <source>
        <dbReference type="PROSITE-ProRule" id="PRU01360"/>
    </source>
</evidence>
<feature type="domain" description="TonB-dependent receptor plug" evidence="16">
    <location>
        <begin position="49"/>
        <end position="147"/>
    </location>
</feature>
<evidence type="ECO:0000256" key="14">
    <source>
        <dbReference type="SAM" id="MobiDB-lite"/>
    </source>
</evidence>
<protein>
    <submittedName>
        <fullName evidence="17">Iron complex outermembrane recepter protein</fullName>
    </submittedName>
</protein>
<evidence type="ECO:0000313" key="18">
    <source>
        <dbReference type="Proteomes" id="UP001157947"/>
    </source>
</evidence>
<dbReference type="PANTHER" id="PTHR32552">
    <property type="entry name" value="FERRICHROME IRON RECEPTOR-RELATED"/>
    <property type="match status" value="1"/>
</dbReference>
<dbReference type="RefSeq" id="WP_283571467.1">
    <property type="nucleotide sequence ID" value="NZ_FXTX01000023.1"/>
</dbReference>
<evidence type="ECO:0000256" key="6">
    <source>
        <dbReference type="ARBA" id="ARBA00022729"/>
    </source>
</evidence>
<dbReference type="Pfam" id="PF00593">
    <property type="entry name" value="TonB_dep_Rec_b-barrel"/>
    <property type="match status" value="1"/>
</dbReference>
<comment type="similarity">
    <text evidence="12 13">Belongs to the TonB-dependent receptor family.</text>
</comment>
<evidence type="ECO:0000256" key="8">
    <source>
        <dbReference type="ARBA" id="ARBA00023065"/>
    </source>
</evidence>
<dbReference type="GO" id="GO:0015344">
    <property type="term" value="F:siderophore uptake transmembrane transporter activity"/>
    <property type="evidence" value="ECO:0007669"/>
    <property type="project" value="TreeGrafter"/>
</dbReference>
<keyword evidence="7" id="KW-0408">Iron</keyword>
<sequence>MKRLRFPLILFLLSNSFYMVYGQEPEIKVEVKEGQEKEKGSKLPVKKEKEAAKTQTTFEKEQLETSAGAGGINIFKAIELSPSLFVGTDDAYGLGGGTVTIRGFTNDQIGIEIDNMPLNDSGNYNIYPHEYIDVENLESATVERGATNKTSPYYADIGGSIKLRTKPPKNKFGVFYDLRYGSFGFNKEFFRIDTGLLKRLNLKAFISFSHTDAEKWKGPGKSPQYRDHITIGLAQNFDRFRWEFYFDNNSQLNYFYRGLTYNQALDLDTYRRFDYDPNFLTSQGKVNANYYGFYKNPYTNREYRANIEIDLSKNMMLSIKPYYWWGRGSGTSASSSGNNVYYSYNYTDRPGLITNLSINLPMKSKIDIGYWWEYADLKQAKPSFPVKVNPDGSYTLLTNTIGYGYIERTKTYTNTPYTNITVKNLMNMVDITAGFKYAQIKRDFDYYNTKGVPYIDMQNLFDYPLTKNNNLSYSRTYRKFLPSLNIGLKIDENIYPYFAYARNFRVPKNYLGSFPAGVTAEQVVNALSPELSDTFDLGVRFDYGTVYIVPAVYYTKYKDRIIYFTDPTNPSISYPQNVGKVDAYGAEIEVGMRPLRNLSLYTSASYNIAKLKESKYCGLSSALKQGCINIDGNQVPNTPKFMYKLGLNYEDFGVSIKPTFQYISSRYGDLTNKQQIGGYSIVNLNISTDRVRVFNRKVTAYVDIQNLLDTKYISRISVGDTSGTYYVGAPFTIAVGIKGGF</sequence>
<dbReference type="Proteomes" id="UP001157947">
    <property type="component" value="Unassembled WGS sequence"/>
</dbReference>
<dbReference type="PROSITE" id="PS52016">
    <property type="entry name" value="TONB_DEPENDENT_REC_3"/>
    <property type="match status" value="1"/>
</dbReference>
<keyword evidence="5 12" id="KW-0812">Transmembrane</keyword>
<keyword evidence="9 13" id="KW-0798">TonB box</keyword>
<evidence type="ECO:0000259" key="16">
    <source>
        <dbReference type="Pfam" id="PF07715"/>
    </source>
</evidence>